<dbReference type="InterPro" id="IPR009057">
    <property type="entry name" value="Homeodomain-like_sf"/>
</dbReference>
<gene>
    <name evidence="7" type="ORF">QQX04_12515</name>
</gene>
<dbReference type="InterPro" id="IPR001647">
    <property type="entry name" value="HTH_TetR"/>
</dbReference>
<dbReference type="EMBL" id="JAUHPV010000008">
    <property type="protein sequence ID" value="MDN4473820.1"/>
    <property type="molecule type" value="Genomic_DNA"/>
</dbReference>
<evidence type="ECO:0000256" key="5">
    <source>
        <dbReference type="PROSITE-ProRule" id="PRU00335"/>
    </source>
</evidence>
<dbReference type="PRINTS" id="PR00455">
    <property type="entry name" value="HTHTETR"/>
</dbReference>
<dbReference type="SUPFAM" id="SSF46689">
    <property type="entry name" value="Homeodomain-like"/>
    <property type="match status" value="1"/>
</dbReference>
<dbReference type="PROSITE" id="PS50977">
    <property type="entry name" value="HTH_TETR_2"/>
    <property type="match status" value="1"/>
</dbReference>
<protein>
    <submittedName>
        <fullName evidence="7">Helix-turn-helix domain-containing protein</fullName>
    </submittedName>
</protein>
<evidence type="ECO:0000313" key="8">
    <source>
        <dbReference type="Proteomes" id="UP001172738"/>
    </source>
</evidence>
<keyword evidence="8" id="KW-1185">Reference proteome</keyword>
<keyword evidence="1" id="KW-0678">Repressor</keyword>
<dbReference type="PANTHER" id="PTHR47506:SF6">
    <property type="entry name" value="HTH-TYPE TRANSCRIPTIONAL REPRESSOR NEMR"/>
    <property type="match status" value="1"/>
</dbReference>
<dbReference type="Pfam" id="PF00440">
    <property type="entry name" value="TetR_N"/>
    <property type="match status" value="1"/>
</dbReference>
<dbReference type="RefSeq" id="WP_301129716.1">
    <property type="nucleotide sequence ID" value="NZ_JAUHPV010000008.1"/>
</dbReference>
<feature type="domain" description="HTH tetR-type" evidence="6">
    <location>
        <begin position="11"/>
        <end position="71"/>
    </location>
</feature>
<evidence type="ECO:0000259" key="6">
    <source>
        <dbReference type="PROSITE" id="PS50977"/>
    </source>
</evidence>
<feature type="DNA-binding region" description="H-T-H motif" evidence="5">
    <location>
        <begin position="34"/>
        <end position="53"/>
    </location>
</feature>
<dbReference type="PANTHER" id="PTHR47506">
    <property type="entry name" value="TRANSCRIPTIONAL REGULATORY PROTEIN"/>
    <property type="match status" value="1"/>
</dbReference>
<evidence type="ECO:0000256" key="4">
    <source>
        <dbReference type="ARBA" id="ARBA00023163"/>
    </source>
</evidence>
<evidence type="ECO:0000256" key="3">
    <source>
        <dbReference type="ARBA" id="ARBA00023125"/>
    </source>
</evidence>
<accession>A0ABT8G3W6</accession>
<proteinExistence type="predicted"/>
<sequence length="191" mass="21452">MRQRGSYAKGLAKRDEILDAALQSFIEKGYDRTSVREIARMVELSQAGLLHHFSNKEQLFLEVLRRRDEQSISGAADRGVHSVQGLIDAIARNVDQEGLVGLYVVMSAESAHTEGLAREFLEGRYEWVIDDISQDVARMQEEGEMTLTVGAHEIASLLVAAADGLQIQWLLNRRSVDMVEQMHTLVNAFRL</sequence>
<evidence type="ECO:0000256" key="1">
    <source>
        <dbReference type="ARBA" id="ARBA00022491"/>
    </source>
</evidence>
<evidence type="ECO:0000256" key="2">
    <source>
        <dbReference type="ARBA" id="ARBA00023015"/>
    </source>
</evidence>
<keyword evidence="4" id="KW-0804">Transcription</keyword>
<comment type="caution">
    <text evidence="7">The sequence shown here is derived from an EMBL/GenBank/DDBJ whole genome shotgun (WGS) entry which is preliminary data.</text>
</comment>
<dbReference type="Pfam" id="PF13977">
    <property type="entry name" value="TetR_C_6"/>
    <property type="match status" value="1"/>
</dbReference>
<dbReference type="InterPro" id="IPR036271">
    <property type="entry name" value="Tet_transcr_reg_TetR-rel_C_sf"/>
</dbReference>
<name>A0ABT8G3W6_9MICO</name>
<dbReference type="InterPro" id="IPR039538">
    <property type="entry name" value="BetI_C"/>
</dbReference>
<evidence type="ECO:0000313" key="7">
    <source>
        <dbReference type="EMBL" id="MDN4473820.1"/>
    </source>
</evidence>
<dbReference type="Proteomes" id="UP001172738">
    <property type="component" value="Unassembled WGS sequence"/>
</dbReference>
<keyword evidence="3 5" id="KW-0238">DNA-binding</keyword>
<dbReference type="SUPFAM" id="SSF48498">
    <property type="entry name" value="Tetracyclin repressor-like, C-terminal domain"/>
    <property type="match status" value="1"/>
</dbReference>
<organism evidence="7 8">
    <name type="scientific">Demequina zhanjiangensis</name>
    <dbReference type="NCBI Taxonomy" id="3051659"/>
    <lineage>
        <taxon>Bacteria</taxon>
        <taxon>Bacillati</taxon>
        <taxon>Actinomycetota</taxon>
        <taxon>Actinomycetes</taxon>
        <taxon>Micrococcales</taxon>
        <taxon>Demequinaceae</taxon>
        <taxon>Demequina</taxon>
    </lineage>
</organism>
<dbReference type="Gene3D" id="1.10.357.10">
    <property type="entry name" value="Tetracycline Repressor, domain 2"/>
    <property type="match status" value="1"/>
</dbReference>
<reference evidence="7" key="1">
    <citation type="submission" date="2023-06" db="EMBL/GenBank/DDBJ databases">
        <title>SYSU T00b26.</title>
        <authorList>
            <person name="Gao L."/>
            <person name="Fang B.-Z."/>
            <person name="Li W.-J."/>
        </authorList>
    </citation>
    <scope>NUCLEOTIDE SEQUENCE</scope>
    <source>
        <strain evidence="7">SYSU T00b26</strain>
    </source>
</reference>
<keyword evidence="2" id="KW-0805">Transcription regulation</keyword>
<dbReference type="Gene3D" id="1.10.10.60">
    <property type="entry name" value="Homeodomain-like"/>
    <property type="match status" value="1"/>
</dbReference>